<comment type="caution">
    <text evidence="1">The sequence shown here is derived from an EMBL/GenBank/DDBJ whole genome shotgun (WGS) entry which is preliminary data.</text>
</comment>
<proteinExistence type="predicted"/>
<protein>
    <recommendedName>
        <fullName evidence="3">Dockerin domain-containing protein</fullName>
    </recommendedName>
</protein>
<dbReference type="AlphaFoldDB" id="A0A9D7T5G8"/>
<dbReference type="EMBL" id="JADKGK010000006">
    <property type="protein sequence ID" value="MBL0003004.1"/>
    <property type="molecule type" value="Genomic_DNA"/>
</dbReference>
<accession>A0A9D7T5G8</accession>
<evidence type="ECO:0008006" key="3">
    <source>
        <dbReference type="Google" id="ProtNLM"/>
    </source>
</evidence>
<evidence type="ECO:0000313" key="2">
    <source>
        <dbReference type="Proteomes" id="UP000886632"/>
    </source>
</evidence>
<evidence type="ECO:0000313" key="1">
    <source>
        <dbReference type="EMBL" id="MBL0003004.1"/>
    </source>
</evidence>
<dbReference type="SUPFAM" id="SSF63446">
    <property type="entry name" value="Type I dockerin domain"/>
    <property type="match status" value="1"/>
</dbReference>
<dbReference type="Proteomes" id="UP000886632">
    <property type="component" value="Unassembled WGS sequence"/>
</dbReference>
<gene>
    <name evidence="1" type="ORF">IPP00_03065</name>
</gene>
<name>A0A9D7T5G8_9MICO</name>
<sequence>MPVSANRALSVDGVAIAADPHLLTVSIPGHFTSHVPVASSFVRPGGPRRSGDGSTVQAAAGDVNNDSVIDILDAIAIRDARGTSTRPRTSTSDGTVDAADLRFVVINFLLRNPEADTAPYPQSTYRGVTLEAVKATFN</sequence>
<reference evidence="1" key="1">
    <citation type="submission" date="2020-10" db="EMBL/GenBank/DDBJ databases">
        <title>Connecting structure to function with the recovery of over 1000 high-quality activated sludge metagenome-assembled genomes encoding full-length rRNA genes using long-read sequencing.</title>
        <authorList>
            <person name="Singleton C.M."/>
            <person name="Petriglieri F."/>
            <person name="Kristensen J.M."/>
            <person name="Kirkegaard R.H."/>
            <person name="Michaelsen T.Y."/>
            <person name="Andersen M.H."/>
            <person name="Karst S.M."/>
            <person name="Dueholm M.S."/>
            <person name="Nielsen P.H."/>
            <person name="Albertsen M."/>
        </authorList>
    </citation>
    <scope>NUCLEOTIDE SEQUENCE</scope>
    <source>
        <strain evidence="1">Ribe_18-Q3-R11-54_MAXAC.001</strain>
    </source>
</reference>
<dbReference type="InterPro" id="IPR036439">
    <property type="entry name" value="Dockerin_dom_sf"/>
</dbReference>
<organism evidence="1 2">
    <name type="scientific">Candidatus Phosphoribacter hodrii</name>
    <dbReference type="NCBI Taxonomy" id="2953743"/>
    <lineage>
        <taxon>Bacteria</taxon>
        <taxon>Bacillati</taxon>
        <taxon>Actinomycetota</taxon>
        <taxon>Actinomycetes</taxon>
        <taxon>Micrococcales</taxon>
        <taxon>Dermatophilaceae</taxon>
        <taxon>Candidatus Phosphoribacter</taxon>
    </lineage>
</organism>
<dbReference type="GO" id="GO:0000272">
    <property type="term" value="P:polysaccharide catabolic process"/>
    <property type="evidence" value="ECO:0007669"/>
    <property type="project" value="InterPro"/>
</dbReference>